<name>C5FCI2_ARTOC</name>
<keyword evidence="5 8" id="KW-1133">Transmembrane helix</keyword>
<dbReference type="OrthoDB" id="627262at2759"/>
<feature type="transmembrane region" description="Helical" evidence="8">
    <location>
        <begin position="97"/>
        <end position="123"/>
    </location>
</feature>
<dbReference type="PANTHER" id="PTHR31645:SF0">
    <property type="entry name" value="OLIGOPEPTIDE TRANSPORTER YGL114W-RELATED"/>
    <property type="match status" value="1"/>
</dbReference>
<dbReference type="GO" id="GO:0000329">
    <property type="term" value="C:fungal-type vacuole membrane"/>
    <property type="evidence" value="ECO:0007669"/>
    <property type="project" value="TreeGrafter"/>
</dbReference>
<evidence type="ECO:0000256" key="8">
    <source>
        <dbReference type="SAM" id="Phobius"/>
    </source>
</evidence>
<feature type="compositionally biased region" description="Low complexity" evidence="7">
    <location>
        <begin position="407"/>
        <end position="416"/>
    </location>
</feature>
<feature type="transmembrane region" description="Helical" evidence="8">
    <location>
        <begin position="446"/>
        <end position="465"/>
    </location>
</feature>
<feature type="transmembrane region" description="Helical" evidence="8">
    <location>
        <begin position="564"/>
        <end position="585"/>
    </location>
</feature>
<keyword evidence="3" id="KW-0813">Transport</keyword>
<evidence type="ECO:0000256" key="6">
    <source>
        <dbReference type="ARBA" id="ARBA00023136"/>
    </source>
</evidence>
<evidence type="ECO:0000256" key="3">
    <source>
        <dbReference type="ARBA" id="ARBA00022448"/>
    </source>
</evidence>
<comment type="subcellular location">
    <subcellularLocation>
        <location evidence="1">Membrane</location>
        <topology evidence="1">Multi-pass membrane protein</topology>
    </subcellularLocation>
</comment>
<dbReference type="PANTHER" id="PTHR31645">
    <property type="entry name" value="OLIGOPEPTIDE TRANSPORTER YGL114W-RELATED"/>
    <property type="match status" value="1"/>
</dbReference>
<feature type="compositionally biased region" description="Basic and acidic residues" evidence="7">
    <location>
        <begin position="421"/>
        <end position="432"/>
    </location>
</feature>
<dbReference type="eggNOG" id="ENOG502QQ2H">
    <property type="taxonomic scope" value="Eukaryota"/>
</dbReference>
<feature type="region of interest" description="Disordered" evidence="7">
    <location>
        <begin position="407"/>
        <end position="434"/>
    </location>
</feature>
<feature type="transmembrane region" description="Helical" evidence="8">
    <location>
        <begin position="155"/>
        <end position="173"/>
    </location>
</feature>
<evidence type="ECO:0000256" key="5">
    <source>
        <dbReference type="ARBA" id="ARBA00022989"/>
    </source>
</evidence>
<evidence type="ECO:0000256" key="1">
    <source>
        <dbReference type="ARBA" id="ARBA00004141"/>
    </source>
</evidence>
<feature type="transmembrane region" description="Helical" evidence="8">
    <location>
        <begin position="471"/>
        <end position="492"/>
    </location>
</feature>
<feature type="transmembrane region" description="Helical" evidence="8">
    <location>
        <begin position="736"/>
        <end position="757"/>
    </location>
</feature>
<gene>
    <name evidence="9" type="ORF">MCYG_00314</name>
</gene>
<dbReference type="RefSeq" id="XP_002850210.1">
    <property type="nucleotide sequence ID" value="XM_002850164.1"/>
</dbReference>
<evidence type="ECO:0000313" key="9">
    <source>
        <dbReference type="EMBL" id="EEQ27426.1"/>
    </source>
</evidence>
<evidence type="ECO:0000256" key="2">
    <source>
        <dbReference type="ARBA" id="ARBA00008807"/>
    </source>
</evidence>
<dbReference type="GO" id="GO:0035673">
    <property type="term" value="F:oligopeptide transmembrane transporter activity"/>
    <property type="evidence" value="ECO:0007669"/>
    <property type="project" value="InterPro"/>
</dbReference>
<organism evidence="9 10">
    <name type="scientific">Arthroderma otae (strain ATCC MYA-4605 / CBS 113480)</name>
    <name type="common">Microsporum canis</name>
    <dbReference type="NCBI Taxonomy" id="554155"/>
    <lineage>
        <taxon>Eukaryota</taxon>
        <taxon>Fungi</taxon>
        <taxon>Dikarya</taxon>
        <taxon>Ascomycota</taxon>
        <taxon>Pezizomycotina</taxon>
        <taxon>Eurotiomycetes</taxon>
        <taxon>Eurotiomycetidae</taxon>
        <taxon>Onygenales</taxon>
        <taxon>Arthrodermataceae</taxon>
        <taxon>Microsporum</taxon>
    </lineage>
</organism>
<feature type="transmembrane region" description="Helical" evidence="8">
    <location>
        <begin position="259"/>
        <end position="279"/>
    </location>
</feature>
<keyword evidence="6 8" id="KW-0472">Membrane</keyword>
<keyword evidence="10" id="KW-1185">Reference proteome</keyword>
<dbReference type="EMBL" id="DS995701">
    <property type="protein sequence ID" value="EEQ27426.1"/>
    <property type="molecule type" value="Genomic_DNA"/>
</dbReference>
<feature type="compositionally biased region" description="Acidic residues" evidence="7">
    <location>
        <begin position="722"/>
        <end position="731"/>
    </location>
</feature>
<dbReference type="OMA" id="TPTAYVW"/>
<dbReference type="Pfam" id="PF03169">
    <property type="entry name" value="OPT"/>
    <property type="match status" value="1"/>
</dbReference>
<feature type="transmembrane region" description="Helical" evidence="8">
    <location>
        <begin position="65"/>
        <end position="85"/>
    </location>
</feature>
<feature type="region of interest" description="Disordered" evidence="7">
    <location>
        <begin position="704"/>
        <end position="731"/>
    </location>
</feature>
<dbReference type="NCBIfam" id="TIGR00728">
    <property type="entry name" value="OPT_sfam"/>
    <property type="match status" value="1"/>
</dbReference>
<evidence type="ECO:0000256" key="7">
    <source>
        <dbReference type="SAM" id="MobiDB-lite"/>
    </source>
</evidence>
<feature type="transmembrane region" description="Helical" evidence="8">
    <location>
        <begin position="42"/>
        <end position="59"/>
    </location>
</feature>
<protein>
    <submittedName>
        <fullName evidence="9">Oligonucleotide transporter</fullName>
    </submittedName>
</protein>
<feature type="transmembrane region" description="Helical" evidence="8">
    <location>
        <begin position="319"/>
        <end position="336"/>
    </location>
</feature>
<feature type="region of interest" description="Disordered" evidence="7">
    <location>
        <begin position="1"/>
        <end position="34"/>
    </location>
</feature>
<feature type="transmembrane region" description="Helical" evidence="8">
    <location>
        <begin position="619"/>
        <end position="647"/>
    </location>
</feature>
<evidence type="ECO:0000313" key="10">
    <source>
        <dbReference type="Proteomes" id="UP000002035"/>
    </source>
</evidence>
<feature type="compositionally biased region" description="Polar residues" evidence="7">
    <location>
        <begin position="1"/>
        <end position="13"/>
    </location>
</feature>
<sequence length="765" mass="82178">MMEGSGSTFSQARNIPDSRERQGEEDDVSSEAPAQSFTPRSLLVGLAIGALITFSNTYFGLQTGWISAMAMPSSLIGFAVFRALSRHLSFPFTPVENVLIQTVAGAVGTMPLGCGFVGVIPALEYLLRSGPDGPMDGSDGGDGEGGPLKLTSWKLIVWSLGVCLFGVVFAVPLRREVIVREKLKFPSGTATALMINVLHAAGKTDEKGKGVERRLDHSTDSPAETQRLLVASTYRDDVNDTVEQYEADRRRKNAWKAKIRMLLLAFGVSALYTLLSYFAPVLRDLPVFGLPLAHKWLWTLNPSPAYIGQGIIMGPSTSLHMLLGAVLGWAVLSPLAKHNGWAPGPVDNWETGSKGWIVWVSLAIMLADSIINLAWLVIRPLVNHGPGLIVRLQHNIRRKTFWTGLFSSSNSSSSHSYTAIRQRESHDPKAEDYDAPPSELISNRTVMILLPLTLILNVVCMRISFGDIMSPFLSTVATLLALLLSVMGVRALGETDLNPVSGISKLTQLIFAAATPASLHTRRSAIVANLLAGAVSESGALQAGDMMQDLKTGHLLGASPKAQFYGQVIGSIFGAIISVGVYKLYIHVYPVPGPMFQVPTGYVWLFTARLVTGQGLPEMAWPAAGIACIIFSITTILRIVGTVSAAVSGKGPQFAPWRAWVPGGIAVAVGMYNVPSFTLARAIGGIIALAWQYRAKLIRGRPSIFTPRDPSHQYGQGQELSEAQEDEDEDSTSPTIVILASGLILGEGIVSILNLVLASAKVPHL</sequence>
<accession>C5FCI2</accession>
<dbReference type="AlphaFoldDB" id="C5FCI2"/>
<dbReference type="InterPro" id="IPR045035">
    <property type="entry name" value="YSL-like"/>
</dbReference>
<feature type="transmembrane region" description="Helical" evidence="8">
    <location>
        <begin position="356"/>
        <end position="378"/>
    </location>
</feature>
<keyword evidence="4 8" id="KW-0812">Transmembrane</keyword>
<dbReference type="GeneID" id="9225271"/>
<dbReference type="VEuPathDB" id="FungiDB:MCYG_00314"/>
<feature type="transmembrane region" description="Helical" evidence="8">
    <location>
        <begin position="659"/>
        <end position="691"/>
    </location>
</feature>
<dbReference type="InterPro" id="IPR004813">
    <property type="entry name" value="OPT"/>
</dbReference>
<dbReference type="HOGENOM" id="CLU_010539_2_0_1"/>
<dbReference type="Proteomes" id="UP000002035">
    <property type="component" value="Unassembled WGS sequence"/>
</dbReference>
<reference evidence="10" key="1">
    <citation type="journal article" date="2012" name="MBio">
        <title>Comparative genome analysis of Trichophyton rubrum and related dermatophytes reveals candidate genes involved in infection.</title>
        <authorList>
            <person name="Martinez D.A."/>
            <person name="Oliver B.G."/>
            <person name="Graeser Y."/>
            <person name="Goldberg J.M."/>
            <person name="Li W."/>
            <person name="Martinez-Rossi N.M."/>
            <person name="Monod M."/>
            <person name="Shelest E."/>
            <person name="Barton R.C."/>
            <person name="Birch E."/>
            <person name="Brakhage A.A."/>
            <person name="Chen Z."/>
            <person name="Gurr S.J."/>
            <person name="Heiman D."/>
            <person name="Heitman J."/>
            <person name="Kosti I."/>
            <person name="Rossi A."/>
            <person name="Saif S."/>
            <person name="Samalova M."/>
            <person name="Saunders C.W."/>
            <person name="Shea T."/>
            <person name="Summerbell R.C."/>
            <person name="Xu J."/>
            <person name="Young S."/>
            <person name="Zeng Q."/>
            <person name="Birren B.W."/>
            <person name="Cuomo C.A."/>
            <person name="White T.C."/>
        </authorList>
    </citation>
    <scope>NUCLEOTIDE SEQUENCE [LARGE SCALE GENOMIC DNA]</scope>
    <source>
        <strain evidence="10">ATCC MYA-4605 / CBS 113480</strain>
    </source>
</reference>
<dbReference type="STRING" id="554155.C5FCI2"/>
<proteinExistence type="inferred from homology"/>
<evidence type="ECO:0000256" key="4">
    <source>
        <dbReference type="ARBA" id="ARBA00022692"/>
    </source>
</evidence>
<comment type="similarity">
    <text evidence="2">Belongs to the oligopeptide OPT transporter family.</text>
</comment>